<dbReference type="PANTHER" id="PTHR30185:SF13">
    <property type="entry name" value="LICABCH OPERON REGULATOR-RELATED"/>
    <property type="match status" value="1"/>
</dbReference>
<dbReference type="InterPro" id="IPR007737">
    <property type="entry name" value="Mga_HTH"/>
</dbReference>
<dbReference type="Pfam" id="PF05043">
    <property type="entry name" value="Mga"/>
    <property type="match status" value="1"/>
</dbReference>
<keyword evidence="1" id="KW-0805">Transcription regulation</keyword>
<organism evidence="4 5">
    <name type="scientific">Enterococcus villorum</name>
    <dbReference type="NCBI Taxonomy" id="112904"/>
    <lineage>
        <taxon>Bacteria</taxon>
        <taxon>Bacillati</taxon>
        <taxon>Bacillota</taxon>
        <taxon>Bacilli</taxon>
        <taxon>Lactobacillales</taxon>
        <taxon>Enterococcaceae</taxon>
        <taxon>Enterococcus</taxon>
    </lineage>
</organism>
<dbReference type="PANTHER" id="PTHR30185">
    <property type="entry name" value="CRYPTIC BETA-GLUCOSIDE BGL OPERON ANTITERMINATOR"/>
    <property type="match status" value="1"/>
</dbReference>
<dbReference type="Proteomes" id="UP000321830">
    <property type="component" value="Unassembled WGS sequence"/>
</dbReference>
<dbReference type="InterPro" id="IPR036388">
    <property type="entry name" value="WH-like_DNA-bd_sf"/>
</dbReference>
<gene>
    <name evidence="4" type="primary">mga</name>
    <name evidence="4" type="ORF">EVI01_18560</name>
</gene>
<dbReference type="EMBL" id="BJWF01000025">
    <property type="protein sequence ID" value="GEL92519.1"/>
    <property type="molecule type" value="Genomic_DNA"/>
</dbReference>
<protein>
    <submittedName>
        <fullName evidence="4">Aspartate aminotransferase</fullName>
    </submittedName>
</protein>
<accession>A0A511J4A0</accession>
<dbReference type="InterPro" id="IPR050661">
    <property type="entry name" value="BglG_antiterminators"/>
</dbReference>
<evidence type="ECO:0000313" key="4">
    <source>
        <dbReference type="EMBL" id="GEL92519.1"/>
    </source>
</evidence>
<keyword evidence="4" id="KW-0032">Aminotransferase</keyword>
<evidence type="ECO:0000259" key="3">
    <source>
        <dbReference type="Pfam" id="PF05043"/>
    </source>
</evidence>
<dbReference type="GO" id="GO:0008483">
    <property type="term" value="F:transaminase activity"/>
    <property type="evidence" value="ECO:0007669"/>
    <property type="project" value="UniProtKB-KW"/>
</dbReference>
<evidence type="ECO:0000256" key="2">
    <source>
        <dbReference type="ARBA" id="ARBA00023163"/>
    </source>
</evidence>
<sequence length="491" mass="58017">MDYRFFGKDCYIKSEILRVLYGTDEWQTTNKIANKLGIGSRTAFRHINELELEIKKFKNKKLSLIIKQGRGIRLLCEEPTLYKMFISYLCSQSITMRLISQLLEKKMVSQMSLLNEFFVSETTLKRHLKFINSYLKEYHVEILLKRGNVYLKGDEYSIRAGFYRIYWQIFGLLEWPFKSLNKRKLSDFLSIVAEVYQVQLNPSTQLQLMFVLAINILRFRSKNEIQISTKYIAYFEITKSFPISAEVMTKWLRELYMSRKELFFFLLYLQTRVSFYKEERVLETFLQQHKNLNTPVYQQTEKVIDFINTLAINTPEFISSSLLAAHLHVELFPCFKKDISGMYLVGGEQSPSELQFLAQSLAQNFVKEVGCQSYLTDIYLYFLHTTDPQNSKSEIQIFVDTDLVFIQEQKLMAKIKKLLNEFHPVNVYKYTGQALTNNQLIFSNYYLPENLISTYREQILFIENEFSLNDLQNCIEKVASIVTDLSYNDRM</sequence>
<name>A0A511J4A0_9ENTE</name>
<dbReference type="RefSeq" id="WP_010750669.1">
    <property type="nucleotide sequence ID" value="NZ_BJWF01000025.1"/>
</dbReference>
<keyword evidence="2" id="KW-0804">Transcription</keyword>
<reference evidence="4 5" key="1">
    <citation type="submission" date="2019-07" db="EMBL/GenBank/DDBJ databases">
        <title>Whole genome shotgun sequence of Enterococcus villorum NBRC 100699.</title>
        <authorList>
            <person name="Hosoyama A."/>
            <person name="Uohara A."/>
            <person name="Ohji S."/>
            <person name="Ichikawa N."/>
        </authorList>
    </citation>
    <scope>NUCLEOTIDE SEQUENCE [LARGE SCALE GENOMIC DNA]</scope>
    <source>
        <strain evidence="4 5">NBRC 100699</strain>
    </source>
</reference>
<dbReference type="Gene3D" id="1.10.10.10">
    <property type="entry name" value="Winged helix-like DNA-binding domain superfamily/Winged helix DNA-binding domain"/>
    <property type="match status" value="1"/>
</dbReference>
<evidence type="ECO:0000256" key="1">
    <source>
        <dbReference type="ARBA" id="ARBA00023015"/>
    </source>
</evidence>
<feature type="domain" description="Mga helix-turn-helix" evidence="3">
    <location>
        <begin position="83"/>
        <end position="166"/>
    </location>
</feature>
<comment type="caution">
    <text evidence="4">The sequence shown here is derived from an EMBL/GenBank/DDBJ whole genome shotgun (WGS) entry which is preliminary data.</text>
</comment>
<dbReference type="AlphaFoldDB" id="A0A511J4A0"/>
<proteinExistence type="predicted"/>
<evidence type="ECO:0000313" key="5">
    <source>
        <dbReference type="Proteomes" id="UP000321830"/>
    </source>
</evidence>
<keyword evidence="4" id="KW-0808">Transferase</keyword>